<sequence>MHSGVRDTLVQVRERYWILRARQLVKSVVARCTVCKRFKARAGRQITAPLPRDRITESPPFEVTGVDFAGPLYVKADGSVRKSYIALFTCAVTRAVHLELVSDQSTETFLLALKRFISRRGLCKVIYSDNARTFKRADQDLKELWKAIKDPQLLEFFSERGITWRFIAERAAWWGGFWERLVRSVKTCLKKVLGRASLNFEEMCTVLTEVEAILNSRPLTFVHNEVDEPQPLTPAHFLVGKRLTSLPPKPFPADKQHPNAKRGEITRRWKYRQRLITSFWNSWRKDYLLDLKSAHRCDTPPPTPLKSILQLTGDAADFKGEVSRQIISDQITLAAR</sequence>
<dbReference type="OrthoDB" id="5989988at2759"/>
<dbReference type="PANTHER" id="PTHR47331:SF1">
    <property type="entry name" value="GAG-LIKE PROTEIN"/>
    <property type="match status" value="1"/>
</dbReference>
<dbReference type="SUPFAM" id="SSF53098">
    <property type="entry name" value="Ribonuclease H-like"/>
    <property type="match status" value="1"/>
</dbReference>
<accession>A0A9Q1EWX0</accession>
<dbReference type="InterPro" id="IPR036397">
    <property type="entry name" value="RNaseH_sf"/>
</dbReference>
<gene>
    <name evidence="2" type="ORF">SKAU_G00279290</name>
</gene>
<name>A0A9Q1EWX0_SYNKA</name>
<dbReference type="EMBL" id="JAINUF010000011">
    <property type="protein sequence ID" value="KAJ8346528.1"/>
    <property type="molecule type" value="Genomic_DNA"/>
</dbReference>
<feature type="domain" description="Integrase catalytic" evidence="1">
    <location>
        <begin position="55"/>
        <end position="242"/>
    </location>
</feature>
<protein>
    <recommendedName>
        <fullName evidence="1">Integrase catalytic domain-containing protein</fullName>
    </recommendedName>
</protein>
<dbReference type="Proteomes" id="UP001152622">
    <property type="component" value="Chromosome 11"/>
</dbReference>
<comment type="caution">
    <text evidence="2">The sequence shown here is derived from an EMBL/GenBank/DDBJ whole genome shotgun (WGS) entry which is preliminary data.</text>
</comment>
<evidence type="ECO:0000313" key="2">
    <source>
        <dbReference type="EMBL" id="KAJ8346528.1"/>
    </source>
</evidence>
<keyword evidence="3" id="KW-1185">Reference proteome</keyword>
<dbReference type="GO" id="GO:0015074">
    <property type="term" value="P:DNA integration"/>
    <property type="evidence" value="ECO:0007669"/>
    <property type="project" value="InterPro"/>
</dbReference>
<dbReference type="AlphaFoldDB" id="A0A9Q1EWX0"/>
<dbReference type="Pfam" id="PF00665">
    <property type="entry name" value="rve"/>
    <property type="match status" value="1"/>
</dbReference>
<dbReference type="PANTHER" id="PTHR47331">
    <property type="entry name" value="PHD-TYPE DOMAIN-CONTAINING PROTEIN"/>
    <property type="match status" value="1"/>
</dbReference>
<dbReference type="Gene3D" id="3.30.420.10">
    <property type="entry name" value="Ribonuclease H-like superfamily/Ribonuclease H"/>
    <property type="match status" value="1"/>
</dbReference>
<dbReference type="InterPro" id="IPR012337">
    <property type="entry name" value="RNaseH-like_sf"/>
</dbReference>
<evidence type="ECO:0000313" key="3">
    <source>
        <dbReference type="Proteomes" id="UP001152622"/>
    </source>
</evidence>
<dbReference type="InterPro" id="IPR001584">
    <property type="entry name" value="Integrase_cat-core"/>
</dbReference>
<proteinExistence type="predicted"/>
<dbReference type="InterPro" id="IPR041588">
    <property type="entry name" value="Integrase_H2C2"/>
</dbReference>
<dbReference type="Pfam" id="PF17921">
    <property type="entry name" value="Integrase_H2C2"/>
    <property type="match status" value="1"/>
</dbReference>
<dbReference type="GO" id="GO:0003676">
    <property type="term" value="F:nucleic acid binding"/>
    <property type="evidence" value="ECO:0007669"/>
    <property type="project" value="InterPro"/>
</dbReference>
<evidence type="ECO:0000259" key="1">
    <source>
        <dbReference type="PROSITE" id="PS50994"/>
    </source>
</evidence>
<organism evidence="2 3">
    <name type="scientific">Synaphobranchus kaupii</name>
    <name type="common">Kaup's arrowtooth eel</name>
    <dbReference type="NCBI Taxonomy" id="118154"/>
    <lineage>
        <taxon>Eukaryota</taxon>
        <taxon>Metazoa</taxon>
        <taxon>Chordata</taxon>
        <taxon>Craniata</taxon>
        <taxon>Vertebrata</taxon>
        <taxon>Euteleostomi</taxon>
        <taxon>Actinopterygii</taxon>
        <taxon>Neopterygii</taxon>
        <taxon>Teleostei</taxon>
        <taxon>Anguilliformes</taxon>
        <taxon>Synaphobranchidae</taxon>
        <taxon>Synaphobranchus</taxon>
    </lineage>
</organism>
<dbReference type="PROSITE" id="PS50994">
    <property type="entry name" value="INTEGRASE"/>
    <property type="match status" value="1"/>
</dbReference>
<reference evidence="2" key="1">
    <citation type="journal article" date="2023" name="Science">
        <title>Genome structures resolve the early diversification of teleost fishes.</title>
        <authorList>
            <person name="Parey E."/>
            <person name="Louis A."/>
            <person name="Montfort J."/>
            <person name="Bouchez O."/>
            <person name="Roques C."/>
            <person name="Iampietro C."/>
            <person name="Lluch J."/>
            <person name="Castinel A."/>
            <person name="Donnadieu C."/>
            <person name="Desvignes T."/>
            <person name="Floi Bucao C."/>
            <person name="Jouanno E."/>
            <person name="Wen M."/>
            <person name="Mejri S."/>
            <person name="Dirks R."/>
            <person name="Jansen H."/>
            <person name="Henkel C."/>
            <person name="Chen W.J."/>
            <person name="Zahm M."/>
            <person name="Cabau C."/>
            <person name="Klopp C."/>
            <person name="Thompson A.W."/>
            <person name="Robinson-Rechavi M."/>
            <person name="Braasch I."/>
            <person name="Lecointre G."/>
            <person name="Bobe J."/>
            <person name="Postlethwait J.H."/>
            <person name="Berthelot C."/>
            <person name="Roest Crollius H."/>
            <person name="Guiguen Y."/>
        </authorList>
    </citation>
    <scope>NUCLEOTIDE SEQUENCE</scope>
    <source>
        <strain evidence="2">WJC10195</strain>
    </source>
</reference>